<dbReference type="InterPro" id="IPR011852">
    <property type="entry name" value="TRAP_TAXI"/>
</dbReference>
<proteinExistence type="predicted"/>
<organism evidence="2 3">
    <name type="scientific">Microbaculum marinisediminis</name>
    <dbReference type="NCBI Taxonomy" id="2931392"/>
    <lineage>
        <taxon>Bacteria</taxon>
        <taxon>Pseudomonadati</taxon>
        <taxon>Pseudomonadota</taxon>
        <taxon>Alphaproteobacteria</taxon>
        <taxon>Hyphomicrobiales</taxon>
        <taxon>Tepidamorphaceae</taxon>
        <taxon>Microbaculum</taxon>
    </lineage>
</organism>
<protein>
    <submittedName>
        <fullName evidence="2">TAXI family TRAP transporter solute-binding subunit</fullName>
    </submittedName>
</protein>
<dbReference type="PANTHER" id="PTHR42941:SF1">
    <property type="entry name" value="SLL1037 PROTEIN"/>
    <property type="match status" value="1"/>
</dbReference>
<comment type="caution">
    <text evidence="2">The sequence shown here is derived from an EMBL/GenBank/DDBJ whole genome shotgun (WGS) entry which is preliminary data.</text>
</comment>
<dbReference type="NCBIfam" id="TIGR02122">
    <property type="entry name" value="TRAP_TAXI"/>
    <property type="match status" value="1"/>
</dbReference>
<dbReference type="SUPFAM" id="SSF53850">
    <property type="entry name" value="Periplasmic binding protein-like II"/>
    <property type="match status" value="1"/>
</dbReference>
<gene>
    <name evidence="2" type="ORF">MUB46_19120</name>
</gene>
<dbReference type="Pfam" id="PF16868">
    <property type="entry name" value="NMT1_3"/>
    <property type="match status" value="1"/>
</dbReference>
<feature type="signal peptide" evidence="1">
    <location>
        <begin position="1"/>
        <end position="34"/>
    </location>
</feature>
<evidence type="ECO:0000313" key="3">
    <source>
        <dbReference type="Proteomes" id="UP001320898"/>
    </source>
</evidence>
<reference evidence="2 3" key="1">
    <citation type="submission" date="2022-04" db="EMBL/GenBank/DDBJ databases">
        <authorList>
            <person name="Ye Y.-Q."/>
            <person name="Du Z.-J."/>
        </authorList>
    </citation>
    <scope>NUCLEOTIDE SEQUENCE [LARGE SCALE GENOMIC DNA]</scope>
    <source>
        <strain evidence="2 3">A6E488</strain>
    </source>
</reference>
<keyword evidence="3" id="KW-1185">Reference proteome</keyword>
<accession>A0AAW5R5S9</accession>
<evidence type="ECO:0000256" key="1">
    <source>
        <dbReference type="SAM" id="SignalP"/>
    </source>
</evidence>
<feature type="chain" id="PRO_5043913411" evidence="1">
    <location>
        <begin position="35"/>
        <end position="340"/>
    </location>
</feature>
<dbReference type="PANTHER" id="PTHR42941">
    <property type="entry name" value="SLL1037 PROTEIN"/>
    <property type="match status" value="1"/>
</dbReference>
<dbReference type="EMBL" id="JALIDZ010000009">
    <property type="protein sequence ID" value="MCT8973984.1"/>
    <property type="molecule type" value="Genomic_DNA"/>
</dbReference>
<evidence type="ECO:0000313" key="2">
    <source>
        <dbReference type="EMBL" id="MCT8973984.1"/>
    </source>
</evidence>
<dbReference type="Gene3D" id="3.40.190.10">
    <property type="entry name" value="Periplasmic binding protein-like II"/>
    <property type="match status" value="2"/>
</dbReference>
<dbReference type="RefSeq" id="WP_261617563.1">
    <property type="nucleotide sequence ID" value="NZ_JALIDZ010000009.1"/>
</dbReference>
<sequence>MPILTKNRKREDTMKLRSIVIALGLAMAAGGAQAQSIDLTLSGGNPGGLWSLLGAGLDRAAKAENPDNVITYQATGGGFANIGLLATNRSDLGLVHDAEVKLALTGQEPFKAPVTNLQAIGYMYNWAPMHFFLKKSVADEYGIDSLDDLASSGAPLTIGINRSGNITGDVALFMLEAAGLDEATLEANGGSFVRAGANEQGDLMQDGRITMATNGIFIGHSSFRAIDENTDVVLLEIPEDVIAATNEQFGTSSYTIPAGSYSKQTGDIDTMALGAMVVATDAMDEAVAETLARSVLEHIDEIRGVHGAMKQLSPELMVSQTVLPFHPGAAKVYKEAGLIE</sequence>
<dbReference type="Proteomes" id="UP001320898">
    <property type="component" value="Unassembled WGS sequence"/>
</dbReference>
<keyword evidence="1" id="KW-0732">Signal</keyword>
<name>A0AAW5R5S9_9HYPH</name>
<dbReference type="AlphaFoldDB" id="A0AAW5R5S9"/>